<gene>
    <name evidence="1" type="ORF">HfgLR_09720</name>
</gene>
<name>A0A871BHE0_HALGI</name>
<accession>A0A871BHE0</accession>
<evidence type="ECO:0000313" key="1">
    <source>
        <dbReference type="EMBL" id="QOS12083.1"/>
    </source>
</evidence>
<dbReference type="AlphaFoldDB" id="A0A871BHE0"/>
<dbReference type="Proteomes" id="UP000663064">
    <property type="component" value="Chromosome"/>
</dbReference>
<sequence length="42" mass="4781">MRKTIISHTRTAGDDRHRDLTVHRAANNGFLVARRNVSHGRS</sequence>
<reference evidence="1" key="1">
    <citation type="journal article" date="2021" name="Front. Microbiol.">
        <title>Cellular and Genomic Properties of Haloferax gibbonsii LR2-5, the Host of Euryarchaeal Virus HFTV1.</title>
        <authorList>
            <person name="Tittes C."/>
            <person name="Schwarzer S."/>
            <person name="Pfeiffer F."/>
            <person name="Dyall-Smith M."/>
            <person name="Rodriguez-Franco M."/>
            <person name="Oksanen H.M."/>
            <person name="Quax T.E.F."/>
        </authorList>
    </citation>
    <scope>NUCLEOTIDE SEQUENCE</scope>
    <source>
        <strain evidence="1">LR2-5</strain>
    </source>
</reference>
<protein>
    <submittedName>
        <fullName evidence="1">Uncharacterized protein</fullName>
    </submittedName>
</protein>
<evidence type="ECO:0000313" key="2">
    <source>
        <dbReference type="Proteomes" id="UP000663064"/>
    </source>
</evidence>
<organism evidence="1 2">
    <name type="scientific">Haloferax gibbonsii</name>
    <dbReference type="NCBI Taxonomy" id="35746"/>
    <lineage>
        <taxon>Archaea</taxon>
        <taxon>Methanobacteriati</taxon>
        <taxon>Methanobacteriota</taxon>
        <taxon>Stenosarchaea group</taxon>
        <taxon>Halobacteria</taxon>
        <taxon>Halobacteriales</taxon>
        <taxon>Haloferacaceae</taxon>
        <taxon>Haloferax</taxon>
    </lineage>
</organism>
<dbReference type="EMBL" id="CP063205">
    <property type="protein sequence ID" value="QOS12083.1"/>
    <property type="molecule type" value="Genomic_DNA"/>
</dbReference>
<proteinExistence type="predicted"/>